<accession>A0A2S3R7R0</accession>
<dbReference type="EMBL" id="PDGH01000027">
    <property type="protein sequence ID" value="POB49738.1"/>
    <property type="molecule type" value="Genomic_DNA"/>
</dbReference>
<gene>
    <name evidence="1" type="ORF">CRN52_03115</name>
</gene>
<dbReference type="AlphaFoldDB" id="A0A2S3R7R0"/>
<comment type="caution">
    <text evidence="1">The sequence shown here is derived from an EMBL/GenBank/DDBJ whole genome shotgun (WGS) entry which is preliminary data.</text>
</comment>
<proteinExistence type="predicted"/>
<evidence type="ECO:0000313" key="1">
    <source>
        <dbReference type="EMBL" id="POB49738.1"/>
    </source>
</evidence>
<reference evidence="1 2" key="1">
    <citation type="journal article" date="2018" name="Front. Microbiol.">
        <title>Phylogeny of Vibrio vulnificus from the Analysis of the Core-Genome: Implications for Intra-Species Taxonomy.</title>
        <authorList>
            <person name="Roig F.J."/>
            <person name="Gonzalez-Candelas F."/>
            <person name="Sanjuan E."/>
            <person name="Fouz B."/>
            <person name="Feil E.J."/>
            <person name="Llorens C."/>
            <person name="Baker-Austin C."/>
            <person name="Oliver J.D."/>
            <person name="Danin-Poleg Y."/>
            <person name="Gibas C.J."/>
            <person name="Kashi Y."/>
            <person name="Gulig P.A."/>
            <person name="Morrison S.S."/>
            <person name="Amaro C."/>
        </authorList>
    </citation>
    <scope>NUCLEOTIDE SEQUENCE [LARGE SCALE GENOMIC DNA]</scope>
    <source>
        <strain evidence="1 2">CECT4608</strain>
    </source>
</reference>
<organism evidence="1 2">
    <name type="scientific">Vibrio vulnificus</name>
    <dbReference type="NCBI Taxonomy" id="672"/>
    <lineage>
        <taxon>Bacteria</taxon>
        <taxon>Pseudomonadati</taxon>
        <taxon>Pseudomonadota</taxon>
        <taxon>Gammaproteobacteria</taxon>
        <taxon>Vibrionales</taxon>
        <taxon>Vibrionaceae</taxon>
        <taxon>Vibrio</taxon>
    </lineage>
</organism>
<dbReference type="RefSeq" id="WP_103199809.1">
    <property type="nucleotide sequence ID" value="NZ_JASMUA010000008.1"/>
</dbReference>
<protein>
    <submittedName>
        <fullName evidence="1">Uncharacterized protein</fullName>
    </submittedName>
</protein>
<sequence length="169" mass="19404">MSYDIQKYPVQPALPTITQHDQLPTGAIEIGRLLDTTEAEDLYVLVKRDNYLSILTVYRNLKTHQYYCKQFDFPLRVLSWFPKALEEFRKPPVAGGLHAGAMTSADENVDGEMLCVQLATQGYHLVNLSRQSPLGDVDSYMPTRISFSYHFLYDLGFLDFLKKLGEQYK</sequence>
<dbReference type="Proteomes" id="UP000237466">
    <property type="component" value="Unassembled WGS sequence"/>
</dbReference>
<name>A0A2S3R7R0_VIBVL</name>
<evidence type="ECO:0000313" key="2">
    <source>
        <dbReference type="Proteomes" id="UP000237466"/>
    </source>
</evidence>